<dbReference type="AlphaFoldDB" id="B1H0D7"/>
<evidence type="ECO:0000313" key="2">
    <source>
        <dbReference type="Proteomes" id="UP000001691"/>
    </source>
</evidence>
<evidence type="ECO:0000313" key="1">
    <source>
        <dbReference type="EMBL" id="BAG13969.1"/>
    </source>
</evidence>
<dbReference type="RefSeq" id="WP_015423495.1">
    <property type="nucleotide sequence ID" value="NC_020419.1"/>
</dbReference>
<dbReference type="EMBL" id="AP009510">
    <property type="protein sequence ID" value="BAG13969.1"/>
    <property type="molecule type" value="Genomic_DNA"/>
</dbReference>
<organism evidence="1 2">
    <name type="scientific">Endomicrobium trichonymphae</name>
    <dbReference type="NCBI Taxonomy" id="1408204"/>
    <lineage>
        <taxon>Bacteria</taxon>
        <taxon>Pseudomonadati</taxon>
        <taxon>Elusimicrobiota</taxon>
        <taxon>Endomicrobiia</taxon>
        <taxon>Endomicrobiales</taxon>
        <taxon>Endomicrobiaceae</taxon>
        <taxon>Candidatus Endomicrobiellum</taxon>
    </lineage>
</organism>
<dbReference type="KEGG" id="rsd:TGRD_481"/>
<keyword evidence="2" id="KW-1185">Reference proteome</keyword>
<accession>B1H0D7</accession>
<proteinExistence type="predicted"/>
<dbReference type="Proteomes" id="UP000001691">
    <property type="component" value="Chromosome"/>
</dbReference>
<dbReference type="HOGENOM" id="CLU_2262608_0_0_0"/>
<reference evidence="2" key="1">
    <citation type="journal article" date="2008" name="Proc. Natl. Acad. Sci. U.S.A.">
        <title>Complete genome of the uncultured termite group 1 bacteria in a single host protist cell.</title>
        <authorList>
            <person name="Hongoh Y."/>
            <person name="Sharma V.K."/>
            <person name="Prakash T."/>
            <person name="Noda S."/>
            <person name="Taylor T.D."/>
            <person name="Kudo T."/>
            <person name="Sakaki Y."/>
            <person name="Toyoda A."/>
            <person name="Hattori M."/>
            <person name="Ohkuma M."/>
        </authorList>
    </citation>
    <scope>NUCLEOTIDE SEQUENCE [LARGE SCALE GENOMIC DNA]</scope>
    <source>
        <strain evidence="2">Rs-D17 genomovar Ri2008</strain>
    </source>
</reference>
<name>B1H0D7_ENDTX</name>
<protein>
    <submittedName>
        <fullName evidence="1">Uncharacterized protein</fullName>
    </submittedName>
</protein>
<gene>
    <name evidence="1" type="ordered locus">TGRD_481</name>
</gene>
<sequence length="103" mass="12252">MRKITFILIVELMIISACARYFKSPIPNRFQEGHLQGYINGQAVLASSWYATDFEEEREKFEDIVIRNPIIERKLLKESYDRLNNKKKTEEAEQIEKTKNKQQ</sequence>